<reference evidence="3" key="1">
    <citation type="submission" date="2020-08" db="EMBL/GenBank/DDBJ databases">
        <title>Genome public.</title>
        <authorList>
            <person name="Liu C."/>
            <person name="Sun Q."/>
        </authorList>
    </citation>
    <scope>NUCLEOTIDE SEQUENCE</scope>
    <source>
        <strain evidence="3">NSJ-28</strain>
    </source>
</reference>
<dbReference type="AlphaFoldDB" id="A0A923RVQ7"/>
<dbReference type="PANTHER" id="PTHR37478">
    <property type="match status" value="1"/>
</dbReference>
<keyword evidence="4" id="KW-1185">Reference proteome</keyword>
<evidence type="ECO:0000256" key="1">
    <source>
        <dbReference type="ARBA" id="ARBA00009350"/>
    </source>
</evidence>
<dbReference type="Proteomes" id="UP000606499">
    <property type="component" value="Unassembled WGS sequence"/>
</dbReference>
<evidence type="ECO:0000313" key="3">
    <source>
        <dbReference type="EMBL" id="MBC5725189.1"/>
    </source>
</evidence>
<protein>
    <recommendedName>
        <fullName evidence="2">UPF0251 protein H8S45_06920</fullName>
    </recommendedName>
</protein>
<organism evidence="3 4">
    <name type="scientific">Agathobaculum faecis</name>
    <dbReference type="NCBI Taxonomy" id="2763013"/>
    <lineage>
        <taxon>Bacteria</taxon>
        <taxon>Bacillati</taxon>
        <taxon>Bacillota</taxon>
        <taxon>Clostridia</taxon>
        <taxon>Eubacteriales</taxon>
        <taxon>Butyricicoccaceae</taxon>
        <taxon>Agathobaculum</taxon>
    </lineage>
</organism>
<dbReference type="EMBL" id="JACOPL010000005">
    <property type="protein sequence ID" value="MBC5725189.1"/>
    <property type="molecule type" value="Genomic_DNA"/>
</dbReference>
<gene>
    <name evidence="3" type="ORF">H8S45_06920</name>
</gene>
<dbReference type="PANTHER" id="PTHR37478:SF2">
    <property type="entry name" value="UPF0251 PROTEIN TK0562"/>
    <property type="match status" value="1"/>
</dbReference>
<dbReference type="Pfam" id="PF02001">
    <property type="entry name" value="DUF134"/>
    <property type="match status" value="1"/>
</dbReference>
<dbReference type="InterPro" id="IPR002852">
    <property type="entry name" value="UPF0251"/>
</dbReference>
<dbReference type="InterPro" id="IPR013324">
    <property type="entry name" value="RNA_pol_sigma_r3/r4-like"/>
</dbReference>
<dbReference type="SUPFAM" id="SSF88659">
    <property type="entry name" value="Sigma3 and sigma4 domains of RNA polymerase sigma factors"/>
    <property type="match status" value="1"/>
</dbReference>
<dbReference type="InterPro" id="IPR036388">
    <property type="entry name" value="WH-like_DNA-bd_sf"/>
</dbReference>
<dbReference type="HAMAP" id="MF_00674">
    <property type="entry name" value="UPF0251"/>
    <property type="match status" value="1"/>
</dbReference>
<sequence>MPRPKKCRRVCGLPACREFGPRGMGCAGEPVVMGLDEYEALRLIDLEGLQQEQAAVQMGVARTTVQAIYNTARRKLTDCLVNGRLLRLQGGEVEVCERRAYCPRAGCCLQRSCDKERPED</sequence>
<name>A0A923RVQ7_9FIRM</name>
<dbReference type="Gene3D" id="1.10.10.10">
    <property type="entry name" value="Winged helix-like DNA-binding domain superfamily/Winged helix DNA-binding domain"/>
    <property type="match status" value="1"/>
</dbReference>
<proteinExistence type="inferred from homology"/>
<evidence type="ECO:0000313" key="4">
    <source>
        <dbReference type="Proteomes" id="UP000606499"/>
    </source>
</evidence>
<comment type="caution">
    <text evidence="3">The sequence shown here is derived from an EMBL/GenBank/DDBJ whole genome shotgun (WGS) entry which is preliminary data.</text>
</comment>
<evidence type="ECO:0000256" key="2">
    <source>
        <dbReference type="HAMAP-Rule" id="MF_00674"/>
    </source>
</evidence>
<comment type="similarity">
    <text evidence="1 2">Belongs to the UPF0251 family.</text>
</comment>
<accession>A0A923RVQ7</accession>
<dbReference type="RefSeq" id="WP_147574291.1">
    <property type="nucleotide sequence ID" value="NZ_JACOPL010000005.1"/>
</dbReference>